<keyword evidence="1" id="KW-0812">Transmembrane</keyword>
<feature type="signal peptide" evidence="2">
    <location>
        <begin position="1"/>
        <end position="22"/>
    </location>
</feature>
<name>B4DBA1_9BACT</name>
<feature type="transmembrane region" description="Helical" evidence="1">
    <location>
        <begin position="186"/>
        <end position="207"/>
    </location>
</feature>
<feature type="chain" id="PRO_5002803386" description="Secreted protein" evidence="2">
    <location>
        <begin position="23"/>
        <end position="508"/>
    </location>
</feature>
<reference evidence="3 4" key="1">
    <citation type="journal article" date="2011" name="J. Bacteriol.">
        <title>Genome sequence of Chthoniobacter flavus Ellin428, an aerobic heterotrophic soil bacterium.</title>
        <authorList>
            <person name="Kant R."/>
            <person name="van Passel M.W."/>
            <person name="Palva A."/>
            <person name="Lucas S."/>
            <person name="Lapidus A."/>
            <person name="Glavina Del Rio T."/>
            <person name="Dalin E."/>
            <person name="Tice H."/>
            <person name="Bruce D."/>
            <person name="Goodwin L."/>
            <person name="Pitluck S."/>
            <person name="Larimer F.W."/>
            <person name="Land M.L."/>
            <person name="Hauser L."/>
            <person name="Sangwan P."/>
            <person name="de Vos W.M."/>
            <person name="Janssen P.H."/>
            <person name="Smidt H."/>
        </authorList>
    </citation>
    <scope>NUCLEOTIDE SEQUENCE [LARGE SCALE GENOMIC DNA]</scope>
    <source>
        <strain evidence="3 4">Ellin428</strain>
    </source>
</reference>
<dbReference type="AlphaFoldDB" id="B4DBA1"/>
<protein>
    <recommendedName>
        <fullName evidence="5">Secreted protein</fullName>
    </recommendedName>
</protein>
<keyword evidence="1" id="KW-1133">Transmembrane helix</keyword>
<dbReference type="Proteomes" id="UP000005824">
    <property type="component" value="Unassembled WGS sequence"/>
</dbReference>
<sequence>MSRSRFFFAFIVLCLLAVNARAHIGSPDVFFDGKIGPYPAKVTIRVPPVVPGRAEIDVRPVSNRPLQVSILPLFSKTSLKNSPPPEPALPAPEEAGLYRGDLWLMRSGGYSVEVKIHGDAGDGVVQIPVNSVATHQLPLPRYLAVALIGLAGLLVIGGLAIVRAAAGESTLPPDTALDSSHRRKGLIAATFTAFLCLGSLAGGRYWWNVEEASFRKHLREGAWPDLAAEVHTAGGQRILHLTVGETTFGPHYTIPLLTDHGKLLHLFLIGKDGNSSVAHLHPIRQGGKVFEVALPPLPEGDYRIFVDLTLSDTGLSSTTTASIHLPPVPSGSTPTDNLRVDPDDSWATCTTPSVANAADAVSAYHFEDGLQLLWKPHPTLRARHDAGLQFEVRDAAGQPATLEPYMGMISHAAVMRADGGVFAHLHPAGNFSMAAQSFFESKVAGEASGGATSSGMMDHSRMHHGGATASSAFELPYEFPSAGDYHLWVQFKTAGQVHTARFDVTVAP</sequence>
<dbReference type="EMBL" id="ABVL01000036">
    <property type="protein sequence ID" value="EDY16289.1"/>
    <property type="molecule type" value="Genomic_DNA"/>
</dbReference>
<keyword evidence="2" id="KW-0732">Signal</keyword>
<evidence type="ECO:0000256" key="2">
    <source>
        <dbReference type="SAM" id="SignalP"/>
    </source>
</evidence>
<dbReference type="InParanoid" id="B4DBA1"/>
<organism evidence="3 4">
    <name type="scientific">Chthoniobacter flavus Ellin428</name>
    <dbReference type="NCBI Taxonomy" id="497964"/>
    <lineage>
        <taxon>Bacteria</taxon>
        <taxon>Pseudomonadati</taxon>
        <taxon>Verrucomicrobiota</taxon>
        <taxon>Spartobacteria</taxon>
        <taxon>Chthoniobacterales</taxon>
        <taxon>Chthoniobacteraceae</taxon>
        <taxon>Chthoniobacter</taxon>
    </lineage>
</organism>
<dbReference type="eggNOG" id="ENOG502Z814">
    <property type="taxonomic scope" value="Bacteria"/>
</dbReference>
<evidence type="ECO:0008006" key="5">
    <source>
        <dbReference type="Google" id="ProtNLM"/>
    </source>
</evidence>
<feature type="transmembrane region" description="Helical" evidence="1">
    <location>
        <begin position="142"/>
        <end position="165"/>
    </location>
</feature>
<keyword evidence="1" id="KW-0472">Membrane</keyword>
<comment type="caution">
    <text evidence="3">The sequence shown here is derived from an EMBL/GenBank/DDBJ whole genome shotgun (WGS) entry which is preliminary data.</text>
</comment>
<dbReference type="RefSeq" id="WP_006983510.1">
    <property type="nucleotide sequence ID" value="NZ_ABVL01000036.1"/>
</dbReference>
<evidence type="ECO:0000256" key="1">
    <source>
        <dbReference type="SAM" id="Phobius"/>
    </source>
</evidence>
<evidence type="ECO:0000313" key="3">
    <source>
        <dbReference type="EMBL" id="EDY16289.1"/>
    </source>
</evidence>
<dbReference type="STRING" id="497964.CfE428DRAFT_6192"/>
<accession>B4DBA1</accession>
<keyword evidence="4" id="KW-1185">Reference proteome</keyword>
<gene>
    <name evidence="3" type="ORF">CfE428DRAFT_6192</name>
</gene>
<proteinExistence type="predicted"/>
<evidence type="ECO:0000313" key="4">
    <source>
        <dbReference type="Proteomes" id="UP000005824"/>
    </source>
</evidence>